<sequence>MEEKKPLKRAKDLQLLSHDHYHGLKLCWKIKTGLSKKIAPERIKTYADWFYKNHLIPHFELEEKLLFPILDPENELIKRAIAEHRSLERLFKASSDLEKNLLLIESGLNAHIRFEERELFTEIQKVASADQLSKINAAHSEEVFVENENDVFWS</sequence>
<dbReference type="AlphaFoldDB" id="A0A1M5IF44"/>
<dbReference type="EMBL" id="FQWB01000003">
    <property type="protein sequence ID" value="SHG26689.1"/>
    <property type="molecule type" value="Genomic_DNA"/>
</dbReference>
<dbReference type="OrthoDB" id="9793254at2"/>
<reference evidence="3" key="1">
    <citation type="submission" date="2016-11" db="EMBL/GenBank/DDBJ databases">
        <authorList>
            <person name="Varghese N."/>
            <person name="Submissions S."/>
        </authorList>
    </citation>
    <scope>NUCLEOTIDE SEQUENCE [LARGE SCALE GENOMIC DNA]</scope>
    <source>
        <strain evidence="3">DSM 19978</strain>
    </source>
</reference>
<dbReference type="InterPro" id="IPR012312">
    <property type="entry name" value="Hemerythrin-like"/>
</dbReference>
<dbReference type="STRING" id="468056.SAMN05443549_10353"/>
<evidence type="ECO:0000313" key="2">
    <source>
        <dbReference type="EMBL" id="SHG26689.1"/>
    </source>
</evidence>
<name>A0A1M5IF44_9FLAO</name>
<dbReference type="RefSeq" id="WP_073369632.1">
    <property type="nucleotide sequence ID" value="NZ_FQWB01000003.1"/>
</dbReference>
<gene>
    <name evidence="2" type="ORF">SAMN05443549_10353</name>
</gene>
<proteinExistence type="predicted"/>
<keyword evidence="3" id="KW-1185">Reference proteome</keyword>
<accession>A0A1M5IF44</accession>
<dbReference type="Gene3D" id="1.20.120.520">
    <property type="entry name" value="nmb1532 protein domain like"/>
    <property type="match status" value="1"/>
</dbReference>
<evidence type="ECO:0000259" key="1">
    <source>
        <dbReference type="Pfam" id="PF01814"/>
    </source>
</evidence>
<evidence type="ECO:0000313" key="3">
    <source>
        <dbReference type="Proteomes" id="UP000184516"/>
    </source>
</evidence>
<dbReference type="Proteomes" id="UP000184516">
    <property type="component" value="Unassembled WGS sequence"/>
</dbReference>
<protein>
    <submittedName>
        <fullName evidence="2">Hemerythrin HHE cation binding domain-containing protein</fullName>
    </submittedName>
</protein>
<organism evidence="2 3">
    <name type="scientific">Flavobacterium fluvii</name>
    <dbReference type="NCBI Taxonomy" id="468056"/>
    <lineage>
        <taxon>Bacteria</taxon>
        <taxon>Pseudomonadati</taxon>
        <taxon>Bacteroidota</taxon>
        <taxon>Flavobacteriia</taxon>
        <taxon>Flavobacteriales</taxon>
        <taxon>Flavobacteriaceae</taxon>
        <taxon>Flavobacterium</taxon>
    </lineage>
</organism>
<dbReference type="Pfam" id="PF01814">
    <property type="entry name" value="Hemerythrin"/>
    <property type="match status" value="1"/>
</dbReference>
<feature type="domain" description="Hemerythrin-like" evidence="1">
    <location>
        <begin position="26"/>
        <end position="122"/>
    </location>
</feature>